<evidence type="ECO:0000313" key="2">
    <source>
        <dbReference type="Proteomes" id="UP000203589"/>
    </source>
</evidence>
<dbReference type="EMBL" id="CP022540">
    <property type="protein sequence ID" value="ASP21253.1"/>
    <property type="molecule type" value="Genomic_DNA"/>
</dbReference>
<sequence>MTALFWLNDAQVGRLEPFFPMSHGKPRLDDGRDLSGIIFINLSYAQKFGH</sequence>
<proteinExistence type="predicted"/>
<reference evidence="1 2" key="1">
    <citation type="submission" date="2017-07" db="EMBL/GenBank/DDBJ databases">
        <title>Genome Sequence of Antarctobacter heliothermus Strain SMS3 Isolated from a culture of the Diatom Skeletonema marinoi.</title>
        <authorList>
            <person name="Topel M."/>
            <person name="Pinder M.I.M."/>
            <person name="Johansson O.N."/>
            <person name="Kourtchenko O."/>
            <person name="Godhe A."/>
            <person name="Clarke A.K."/>
        </authorList>
    </citation>
    <scope>NUCLEOTIDE SEQUENCE [LARGE SCALE GENOMIC DNA]</scope>
    <source>
        <strain evidence="1 2">SMS3</strain>
    </source>
</reference>
<accession>A0A222E4Y9</accession>
<evidence type="ECO:0000313" key="1">
    <source>
        <dbReference type="EMBL" id="ASP21253.1"/>
    </source>
</evidence>
<organism evidence="1 2">
    <name type="scientific">Antarctobacter heliothermus</name>
    <dbReference type="NCBI Taxonomy" id="74033"/>
    <lineage>
        <taxon>Bacteria</taxon>
        <taxon>Pseudomonadati</taxon>
        <taxon>Pseudomonadota</taxon>
        <taxon>Alphaproteobacteria</taxon>
        <taxon>Rhodobacterales</taxon>
        <taxon>Roseobacteraceae</taxon>
        <taxon>Antarctobacter</taxon>
    </lineage>
</organism>
<keyword evidence="2" id="KW-1185">Reference proteome</keyword>
<dbReference type="Proteomes" id="UP000203589">
    <property type="component" value="Chromosome"/>
</dbReference>
<dbReference type="AlphaFoldDB" id="A0A222E4Y9"/>
<name>A0A222E4Y9_9RHOB</name>
<gene>
    <name evidence="1" type="ORF">ANTHELSMS3_02591</name>
</gene>
<dbReference type="KEGG" id="aht:ANTHELSMS3_02591"/>
<protein>
    <submittedName>
        <fullName evidence="1">Transposase</fullName>
    </submittedName>
</protein>